<feature type="domain" description="Cytochrome c" evidence="8">
    <location>
        <begin position="22"/>
        <end position="102"/>
    </location>
</feature>
<protein>
    <submittedName>
        <fullName evidence="9">Cytochrome c class I</fullName>
    </submittedName>
</protein>
<feature type="chain" id="PRO_5002770478" evidence="7">
    <location>
        <begin position="25"/>
        <end position="103"/>
    </location>
</feature>
<keyword evidence="4" id="KW-0249">Electron transport</keyword>
<sequence precursor="true">MTLVRPALMGLFAAACLTTGAAQAADGLTVYNQNCAMCHVPGLANAPKFGDKEAWTPRVKTGRDALLQAAIKGKGAMPPKGGNPKLSDDEIGAALDHMLVAVK</sequence>
<keyword evidence="3 6" id="KW-0479">Metal-binding</keyword>
<dbReference type="PRINTS" id="PR00607">
    <property type="entry name" value="CYTCHROMECIE"/>
</dbReference>
<dbReference type="Gene3D" id="1.10.760.10">
    <property type="entry name" value="Cytochrome c-like domain"/>
    <property type="match status" value="1"/>
</dbReference>
<dbReference type="PROSITE" id="PS51007">
    <property type="entry name" value="CYTC"/>
    <property type="match status" value="1"/>
</dbReference>
<dbReference type="InterPro" id="IPR036909">
    <property type="entry name" value="Cyt_c-like_dom_sf"/>
</dbReference>
<dbReference type="HOGENOM" id="CLU_082349_4_1_4"/>
<dbReference type="GO" id="GO:0005506">
    <property type="term" value="F:iron ion binding"/>
    <property type="evidence" value="ECO:0007669"/>
    <property type="project" value="InterPro"/>
</dbReference>
<dbReference type="Proteomes" id="UP000001693">
    <property type="component" value="Chromosome"/>
</dbReference>
<evidence type="ECO:0000259" key="8">
    <source>
        <dbReference type="PROSITE" id="PS51007"/>
    </source>
</evidence>
<dbReference type="PROSITE" id="PS51257">
    <property type="entry name" value="PROKAR_LIPOPROTEIN"/>
    <property type="match status" value="1"/>
</dbReference>
<evidence type="ECO:0000256" key="6">
    <source>
        <dbReference type="PROSITE-ProRule" id="PRU00433"/>
    </source>
</evidence>
<evidence type="ECO:0000313" key="10">
    <source>
        <dbReference type="Proteomes" id="UP000001693"/>
    </source>
</evidence>
<reference evidence="9 10" key="1">
    <citation type="submission" date="2008-03" db="EMBL/GenBank/DDBJ databases">
        <title>Complete sequence of Leptothrix cholodnii SP-6.</title>
        <authorList>
            <consortium name="US DOE Joint Genome Institute"/>
            <person name="Copeland A."/>
            <person name="Lucas S."/>
            <person name="Lapidus A."/>
            <person name="Glavina del Rio T."/>
            <person name="Dalin E."/>
            <person name="Tice H."/>
            <person name="Bruce D."/>
            <person name="Goodwin L."/>
            <person name="Pitluck S."/>
            <person name="Chertkov O."/>
            <person name="Brettin T."/>
            <person name="Detter J.C."/>
            <person name="Han C."/>
            <person name="Kuske C.R."/>
            <person name="Schmutz J."/>
            <person name="Larimer F."/>
            <person name="Land M."/>
            <person name="Hauser L."/>
            <person name="Kyrpides N."/>
            <person name="Lykidis A."/>
            <person name="Emerson D."/>
            <person name="Richardson P."/>
        </authorList>
    </citation>
    <scope>NUCLEOTIDE SEQUENCE [LARGE SCALE GENOMIC DNA]</scope>
    <source>
        <strain evidence="10">ATCC 51168 / LMG 8142 / SP-6</strain>
    </source>
</reference>
<dbReference type="GO" id="GO:0009055">
    <property type="term" value="F:electron transfer activity"/>
    <property type="evidence" value="ECO:0007669"/>
    <property type="project" value="InterPro"/>
</dbReference>
<evidence type="ECO:0000256" key="2">
    <source>
        <dbReference type="ARBA" id="ARBA00022617"/>
    </source>
</evidence>
<evidence type="ECO:0000256" key="1">
    <source>
        <dbReference type="ARBA" id="ARBA00022448"/>
    </source>
</evidence>
<dbReference type="Pfam" id="PF13442">
    <property type="entry name" value="Cytochrome_CBB3"/>
    <property type="match status" value="1"/>
</dbReference>
<dbReference type="eggNOG" id="COG3245">
    <property type="taxonomic scope" value="Bacteria"/>
</dbReference>
<accession>B1Y364</accession>
<keyword evidence="7" id="KW-0732">Signal</keyword>
<proteinExistence type="predicted"/>
<dbReference type="PANTHER" id="PTHR40942">
    <property type="match status" value="1"/>
</dbReference>
<keyword evidence="2 6" id="KW-0349">Heme</keyword>
<dbReference type="SUPFAM" id="SSF46626">
    <property type="entry name" value="Cytochrome c"/>
    <property type="match status" value="1"/>
</dbReference>
<gene>
    <name evidence="9" type="ordered locus">Lcho_0996</name>
</gene>
<evidence type="ECO:0000256" key="5">
    <source>
        <dbReference type="ARBA" id="ARBA00023004"/>
    </source>
</evidence>
<dbReference type="InterPro" id="IPR009056">
    <property type="entry name" value="Cyt_c-like_dom"/>
</dbReference>
<dbReference type="AlphaFoldDB" id="B1Y364"/>
<organism evidence="9 10">
    <name type="scientific">Leptothrix cholodnii (strain ATCC 51168 / LMG 8142 / SP-6)</name>
    <name type="common">Leptothrix discophora (strain SP-6)</name>
    <dbReference type="NCBI Taxonomy" id="395495"/>
    <lineage>
        <taxon>Bacteria</taxon>
        <taxon>Pseudomonadati</taxon>
        <taxon>Pseudomonadota</taxon>
        <taxon>Betaproteobacteria</taxon>
        <taxon>Burkholderiales</taxon>
        <taxon>Sphaerotilaceae</taxon>
        <taxon>Leptothrix</taxon>
    </lineage>
</organism>
<evidence type="ECO:0000256" key="3">
    <source>
        <dbReference type="ARBA" id="ARBA00022723"/>
    </source>
</evidence>
<dbReference type="KEGG" id="lch:Lcho_0996"/>
<keyword evidence="1" id="KW-0813">Transport</keyword>
<keyword evidence="5 6" id="KW-0408">Iron</keyword>
<dbReference type="EMBL" id="CP001013">
    <property type="protein sequence ID" value="ACB33267.1"/>
    <property type="molecule type" value="Genomic_DNA"/>
</dbReference>
<name>B1Y364_LEPCP</name>
<dbReference type="PANTHER" id="PTHR40942:SF4">
    <property type="entry name" value="CYTOCHROME C5"/>
    <property type="match status" value="1"/>
</dbReference>
<dbReference type="InterPro" id="IPR002323">
    <property type="entry name" value="Cyt_CIE"/>
</dbReference>
<keyword evidence="10" id="KW-1185">Reference proteome</keyword>
<dbReference type="GO" id="GO:0020037">
    <property type="term" value="F:heme binding"/>
    <property type="evidence" value="ECO:0007669"/>
    <property type="project" value="InterPro"/>
</dbReference>
<evidence type="ECO:0000256" key="4">
    <source>
        <dbReference type="ARBA" id="ARBA00022982"/>
    </source>
</evidence>
<feature type="signal peptide" evidence="7">
    <location>
        <begin position="1"/>
        <end position="24"/>
    </location>
</feature>
<evidence type="ECO:0000256" key="7">
    <source>
        <dbReference type="SAM" id="SignalP"/>
    </source>
</evidence>
<evidence type="ECO:0000313" key="9">
    <source>
        <dbReference type="EMBL" id="ACB33267.1"/>
    </source>
</evidence>
<dbReference type="STRING" id="395495.Lcho_0996"/>
<dbReference type="RefSeq" id="WP_012346029.1">
    <property type="nucleotide sequence ID" value="NC_010524.1"/>
</dbReference>